<dbReference type="Proteomes" id="UP000288947">
    <property type="component" value="Chromosome"/>
</dbReference>
<gene>
    <name evidence="7" type="ORF">CBS1_01930</name>
</gene>
<evidence type="ECO:0000256" key="2">
    <source>
        <dbReference type="ARBA" id="ARBA00022448"/>
    </source>
</evidence>
<dbReference type="EMBL" id="CP026721">
    <property type="protein sequence ID" value="QAV32629.1"/>
    <property type="molecule type" value="Genomic_DNA"/>
</dbReference>
<evidence type="ECO:0000313" key="7">
    <source>
        <dbReference type="EMBL" id="QAV32629.1"/>
    </source>
</evidence>
<comment type="subcellular location">
    <subcellularLocation>
        <location evidence="1 6">Membrane</location>
        <topology evidence="1 6">Multi-pass membrane protein</topology>
    </subcellularLocation>
</comment>
<dbReference type="PANTHER" id="PTHR11101">
    <property type="entry name" value="PHOSPHATE TRANSPORTER"/>
    <property type="match status" value="1"/>
</dbReference>
<keyword evidence="6" id="KW-0592">Phosphate transport</keyword>
<feature type="transmembrane region" description="Helical" evidence="6">
    <location>
        <begin position="289"/>
        <end position="307"/>
    </location>
</feature>
<evidence type="ECO:0000256" key="1">
    <source>
        <dbReference type="ARBA" id="ARBA00004141"/>
    </source>
</evidence>
<feature type="transmembrane region" description="Helical" evidence="6">
    <location>
        <begin position="108"/>
        <end position="128"/>
    </location>
</feature>
<dbReference type="Pfam" id="PF01384">
    <property type="entry name" value="PHO4"/>
    <property type="match status" value="1"/>
</dbReference>
<keyword evidence="3 6" id="KW-0812">Transmembrane</keyword>
<feature type="transmembrane region" description="Helical" evidence="6">
    <location>
        <begin position="174"/>
        <end position="192"/>
    </location>
</feature>
<evidence type="ECO:0000256" key="6">
    <source>
        <dbReference type="RuleBase" id="RU363058"/>
    </source>
</evidence>
<evidence type="ECO:0000256" key="4">
    <source>
        <dbReference type="ARBA" id="ARBA00022989"/>
    </source>
</evidence>
<dbReference type="RefSeq" id="WP_090222496.1">
    <property type="nucleotide sequence ID" value="NZ_CP026721.1"/>
</dbReference>
<sequence>MITLFAVLVGMFMAFAIGANDVANGMATAVGAKAITPKQAALLASFLEFLGAVMFGATVTKTIASGIVAIEHITNPNHVIYGAIAALLSAGIWVMLATVFGMPVSTTHSIIGGMIGFGLVSGGVKVVYWSKLLKIVLSWFISPVVGGILAFIVFKIIVLTILHRSSPLNAAKKVAPVLVGFTFFLISFLFSLKTLKKPYNSSLLIGLLFFALAFTVSYLLVRKRLNNNQLDEYQAVENIFKKVQVLTSAYVCFSHGANDVANAVGPIALIFMIKNNQTTNISSIEIPRYILFIGGLGIALGVLLYGYKVMETIGHNITELNNTRGFSVDFGTATTVLLSSIFGFPISTTHTVVGAVTGVGLARGIEVVNLGILKDILISWFVTVPFSAGVSAILYLLFTRVF</sequence>
<accession>A0ABX5QQF8</accession>
<keyword evidence="5 6" id="KW-0472">Membrane</keyword>
<feature type="transmembrane region" description="Helical" evidence="6">
    <location>
        <begin position="204"/>
        <end position="221"/>
    </location>
</feature>
<evidence type="ECO:0000256" key="5">
    <source>
        <dbReference type="ARBA" id="ARBA00023136"/>
    </source>
</evidence>
<proteinExistence type="inferred from homology"/>
<organism evidence="7 8">
    <name type="scientific">Fervidobacterium changbaicum</name>
    <dbReference type="NCBI Taxonomy" id="310769"/>
    <lineage>
        <taxon>Bacteria</taxon>
        <taxon>Thermotogati</taxon>
        <taxon>Thermotogota</taxon>
        <taxon>Thermotogae</taxon>
        <taxon>Thermotogales</taxon>
        <taxon>Fervidobacteriaceae</taxon>
        <taxon>Fervidobacterium</taxon>
    </lineage>
</organism>
<protein>
    <recommendedName>
        <fullName evidence="6">Phosphate transporter</fullName>
    </recommendedName>
</protein>
<feature type="transmembrane region" description="Helical" evidence="6">
    <location>
        <begin position="377"/>
        <end position="398"/>
    </location>
</feature>
<reference evidence="7 8" key="1">
    <citation type="submission" date="2018-01" db="EMBL/GenBank/DDBJ databases">
        <title>The whole genome sequencing and assembly of Fervidobacterium changbaicum CBS-1 strain.</title>
        <authorList>
            <person name="Kim J.-Y."/>
            <person name="Park M.-K."/>
            <person name="Yi H."/>
            <person name="Bahn Y.-S."/>
            <person name="Kim J.F."/>
            <person name="Lee D.-W."/>
        </authorList>
    </citation>
    <scope>NUCLEOTIDE SEQUENCE [LARGE SCALE GENOMIC DNA]</scope>
    <source>
        <strain evidence="7 8">CBS-1</strain>
    </source>
</reference>
<dbReference type="PANTHER" id="PTHR11101:SF80">
    <property type="entry name" value="PHOSPHATE TRANSPORTER"/>
    <property type="match status" value="1"/>
</dbReference>
<dbReference type="InterPro" id="IPR001204">
    <property type="entry name" value="Phos_transporter"/>
</dbReference>
<feature type="transmembrane region" description="Helical" evidence="6">
    <location>
        <begin position="42"/>
        <end position="67"/>
    </location>
</feature>
<feature type="transmembrane region" description="Helical" evidence="6">
    <location>
        <begin position="140"/>
        <end position="162"/>
    </location>
</feature>
<evidence type="ECO:0000313" key="8">
    <source>
        <dbReference type="Proteomes" id="UP000288947"/>
    </source>
</evidence>
<keyword evidence="4 6" id="KW-1133">Transmembrane helix</keyword>
<evidence type="ECO:0000256" key="3">
    <source>
        <dbReference type="ARBA" id="ARBA00022692"/>
    </source>
</evidence>
<keyword evidence="2 6" id="KW-0813">Transport</keyword>
<name>A0ABX5QQF8_9BACT</name>
<feature type="transmembrane region" description="Helical" evidence="6">
    <location>
        <begin position="79"/>
        <end position="102"/>
    </location>
</feature>
<comment type="similarity">
    <text evidence="6">Belongs to the inorganic phosphate transporter (PiT) (TC 2.A.20) family.</text>
</comment>
<keyword evidence="8" id="KW-1185">Reference proteome</keyword>